<evidence type="ECO:0000259" key="5">
    <source>
        <dbReference type="PROSITE" id="PS50110"/>
    </source>
</evidence>
<feature type="domain" description="Response regulatory" evidence="5">
    <location>
        <begin position="5"/>
        <end position="121"/>
    </location>
</feature>
<protein>
    <submittedName>
        <fullName evidence="6">Response regulator transcription factor</fullName>
    </submittedName>
</protein>
<dbReference type="Proteomes" id="UP001294412">
    <property type="component" value="Unassembled WGS sequence"/>
</dbReference>
<dbReference type="Gene3D" id="1.10.10.10">
    <property type="entry name" value="Winged helix-like DNA-binding domain superfamily/Winged helix DNA-binding domain"/>
    <property type="match status" value="1"/>
</dbReference>
<name>A0ABU5I4D3_9HYPH</name>
<keyword evidence="1 3" id="KW-0597">Phosphoprotein</keyword>
<reference evidence="6 7" key="1">
    <citation type="submission" date="2023-12" db="EMBL/GenBank/DDBJ databases">
        <title>Description of Novel Strain Fulvimarina sp. 2208YS6-2-32 isolated from Uroteuthis (Photololigo) edulis.</title>
        <authorList>
            <person name="Park J.-S."/>
        </authorList>
    </citation>
    <scope>NUCLEOTIDE SEQUENCE [LARGE SCALE GENOMIC DNA]</scope>
    <source>
        <strain evidence="6 7">2208YS6-2-32</strain>
    </source>
</reference>
<dbReference type="EMBL" id="JAXLPB010000004">
    <property type="protein sequence ID" value="MDY8110066.1"/>
    <property type="molecule type" value="Genomic_DNA"/>
</dbReference>
<dbReference type="InterPro" id="IPR058245">
    <property type="entry name" value="NreC/VraR/RcsB-like_REC"/>
</dbReference>
<evidence type="ECO:0000313" key="6">
    <source>
        <dbReference type="EMBL" id="MDY8110066.1"/>
    </source>
</evidence>
<dbReference type="InterPro" id="IPR001789">
    <property type="entry name" value="Sig_transdc_resp-reg_receiver"/>
</dbReference>
<comment type="caution">
    <text evidence="6">The sequence shown here is derived from an EMBL/GenBank/DDBJ whole genome shotgun (WGS) entry which is preliminary data.</text>
</comment>
<dbReference type="SMART" id="SM00448">
    <property type="entry name" value="REC"/>
    <property type="match status" value="1"/>
</dbReference>
<feature type="modified residue" description="4-aspartylphosphate" evidence="3">
    <location>
        <position position="56"/>
    </location>
</feature>
<dbReference type="InterPro" id="IPR016032">
    <property type="entry name" value="Sig_transdc_resp-reg_C-effctor"/>
</dbReference>
<dbReference type="Pfam" id="PF00072">
    <property type="entry name" value="Response_reg"/>
    <property type="match status" value="1"/>
</dbReference>
<evidence type="ECO:0000313" key="7">
    <source>
        <dbReference type="Proteomes" id="UP001294412"/>
    </source>
</evidence>
<organism evidence="6 7">
    <name type="scientific">Fulvimarina uroteuthidis</name>
    <dbReference type="NCBI Taxonomy" id="3098149"/>
    <lineage>
        <taxon>Bacteria</taxon>
        <taxon>Pseudomonadati</taxon>
        <taxon>Pseudomonadota</taxon>
        <taxon>Alphaproteobacteria</taxon>
        <taxon>Hyphomicrobiales</taxon>
        <taxon>Aurantimonadaceae</taxon>
        <taxon>Fulvimarina</taxon>
    </lineage>
</organism>
<proteinExistence type="predicted"/>
<dbReference type="CDD" id="cd06170">
    <property type="entry name" value="LuxR_C_like"/>
    <property type="match status" value="1"/>
</dbReference>
<gene>
    <name evidence="6" type="ORF">U0C82_13040</name>
</gene>
<evidence type="ECO:0000256" key="3">
    <source>
        <dbReference type="PROSITE-ProRule" id="PRU00169"/>
    </source>
</evidence>
<evidence type="ECO:0000256" key="2">
    <source>
        <dbReference type="ARBA" id="ARBA00023125"/>
    </source>
</evidence>
<dbReference type="PRINTS" id="PR00038">
    <property type="entry name" value="HTHLUXR"/>
</dbReference>
<dbReference type="InterPro" id="IPR036388">
    <property type="entry name" value="WH-like_DNA-bd_sf"/>
</dbReference>
<dbReference type="CDD" id="cd17535">
    <property type="entry name" value="REC_NarL-like"/>
    <property type="match status" value="1"/>
</dbReference>
<sequence>MSERSILLVDDHPIVREGYRRLIESRTRHHVVAEAETASEAYRLYRAHAPDLVLMDLSLPGPGGLEALRHIRQWDGTARILVFTMHQTAAYAVKAFEAGAIGYVTKSSDPTELLSAIETALGGRRAMSSDISRALADVHLEGRARPLDDLSARETEILRMIALGMTDEAIADGLSLSLKTVQNNHYRIRAKLDAPTDALLTHIAIEAGLLGDVNAAAD</sequence>
<dbReference type="SUPFAM" id="SSF46894">
    <property type="entry name" value="C-terminal effector domain of the bipartite response regulators"/>
    <property type="match status" value="1"/>
</dbReference>
<accession>A0ABU5I4D3</accession>
<dbReference type="InterPro" id="IPR039420">
    <property type="entry name" value="WalR-like"/>
</dbReference>
<keyword evidence="2" id="KW-0238">DNA-binding</keyword>
<dbReference type="Gene3D" id="3.40.50.2300">
    <property type="match status" value="1"/>
</dbReference>
<dbReference type="RefSeq" id="WP_322187594.1">
    <property type="nucleotide sequence ID" value="NZ_JAXLPB010000004.1"/>
</dbReference>
<dbReference type="SUPFAM" id="SSF52172">
    <property type="entry name" value="CheY-like"/>
    <property type="match status" value="1"/>
</dbReference>
<dbReference type="PANTHER" id="PTHR43214">
    <property type="entry name" value="TWO-COMPONENT RESPONSE REGULATOR"/>
    <property type="match status" value="1"/>
</dbReference>
<dbReference type="PROSITE" id="PS50110">
    <property type="entry name" value="RESPONSE_REGULATORY"/>
    <property type="match status" value="1"/>
</dbReference>
<evidence type="ECO:0000259" key="4">
    <source>
        <dbReference type="PROSITE" id="PS50043"/>
    </source>
</evidence>
<keyword evidence="7" id="KW-1185">Reference proteome</keyword>
<dbReference type="InterPro" id="IPR000792">
    <property type="entry name" value="Tscrpt_reg_LuxR_C"/>
</dbReference>
<dbReference type="PANTHER" id="PTHR43214:SF43">
    <property type="entry name" value="TWO-COMPONENT RESPONSE REGULATOR"/>
    <property type="match status" value="1"/>
</dbReference>
<dbReference type="PROSITE" id="PS50043">
    <property type="entry name" value="HTH_LUXR_2"/>
    <property type="match status" value="1"/>
</dbReference>
<feature type="domain" description="HTH luxR-type" evidence="4">
    <location>
        <begin position="143"/>
        <end position="208"/>
    </location>
</feature>
<dbReference type="SMART" id="SM00421">
    <property type="entry name" value="HTH_LUXR"/>
    <property type="match status" value="1"/>
</dbReference>
<evidence type="ECO:0000256" key="1">
    <source>
        <dbReference type="ARBA" id="ARBA00022553"/>
    </source>
</evidence>
<dbReference type="Pfam" id="PF00196">
    <property type="entry name" value="GerE"/>
    <property type="match status" value="1"/>
</dbReference>
<dbReference type="InterPro" id="IPR011006">
    <property type="entry name" value="CheY-like_superfamily"/>
</dbReference>